<evidence type="ECO:0000313" key="5">
    <source>
        <dbReference type="Proteomes" id="UP000003751"/>
    </source>
</evidence>
<dbReference type="PATRIC" id="fig|797209.4.peg.1387"/>
<dbReference type="InterPro" id="IPR006015">
    <property type="entry name" value="Universal_stress_UspA"/>
</dbReference>
<reference evidence="6" key="2">
    <citation type="submission" date="2016-11" db="EMBL/GenBank/DDBJ databases">
        <authorList>
            <person name="Varghese N."/>
            <person name="Submissions S."/>
        </authorList>
    </citation>
    <scope>NUCLEOTIDE SEQUENCE [LARGE SCALE GENOMIC DNA]</scope>
    <source>
        <strain evidence="6">DX253</strain>
    </source>
</reference>
<feature type="domain" description="UspA" evidence="2">
    <location>
        <begin position="3"/>
        <end position="126"/>
    </location>
</feature>
<dbReference type="PANTHER" id="PTHR46268:SF6">
    <property type="entry name" value="UNIVERSAL STRESS PROTEIN UP12"/>
    <property type="match status" value="1"/>
</dbReference>
<name>E7QRH3_HALPU</name>
<evidence type="ECO:0000313" key="4">
    <source>
        <dbReference type="EMBL" id="SHK18221.1"/>
    </source>
</evidence>
<dbReference type="Pfam" id="PF00582">
    <property type="entry name" value="Usp"/>
    <property type="match status" value="1"/>
</dbReference>
<dbReference type="Proteomes" id="UP000184203">
    <property type="component" value="Unassembled WGS sequence"/>
</dbReference>
<dbReference type="InterPro" id="IPR006016">
    <property type="entry name" value="UspA"/>
</dbReference>
<comment type="similarity">
    <text evidence="1">Belongs to the universal stress protein A family.</text>
</comment>
<dbReference type="STRING" id="797209.GCA_000376445_00076"/>
<evidence type="ECO:0000259" key="2">
    <source>
        <dbReference type="Pfam" id="PF00582"/>
    </source>
</evidence>
<evidence type="ECO:0000313" key="6">
    <source>
        <dbReference type="Proteomes" id="UP000184203"/>
    </source>
</evidence>
<evidence type="ECO:0000313" key="3">
    <source>
        <dbReference type="EMBL" id="EFW92592.1"/>
    </source>
</evidence>
<organism evidence="3 5">
    <name type="scientific">Haladaptatus paucihalophilus DX253</name>
    <dbReference type="NCBI Taxonomy" id="797209"/>
    <lineage>
        <taxon>Archaea</taxon>
        <taxon>Methanobacteriati</taxon>
        <taxon>Methanobacteriota</taxon>
        <taxon>Stenosarchaea group</taxon>
        <taxon>Halobacteria</taxon>
        <taxon>Halobacteriales</taxon>
        <taxon>Haladaptataceae</taxon>
        <taxon>Haladaptatus</taxon>
    </lineage>
</organism>
<dbReference type="RefSeq" id="WP_007978327.1">
    <property type="nucleotide sequence ID" value="NZ_AEMG01000006.1"/>
</dbReference>
<gene>
    <name evidence="4" type="ORF">SAMN05444342_0864</name>
    <name evidence="3" type="ORF">ZOD2009_06979</name>
</gene>
<dbReference type="eggNOG" id="arCOG03050">
    <property type="taxonomic scope" value="Archaea"/>
</dbReference>
<evidence type="ECO:0000256" key="1">
    <source>
        <dbReference type="ARBA" id="ARBA00008791"/>
    </source>
</evidence>
<dbReference type="Proteomes" id="UP000003751">
    <property type="component" value="Unassembled WGS sequence"/>
</dbReference>
<reference evidence="3 5" key="1">
    <citation type="journal article" date="2014" name="ISME J.">
        <title>Trehalose/2-sulfotrehalose biosynthesis and glycine-betaine uptake are widely spread mechanisms for osmoadaptation in the Halobacteriales.</title>
        <authorList>
            <person name="Youssef N.H."/>
            <person name="Savage-Ashlock K.N."/>
            <person name="McCully A.L."/>
            <person name="Luedtke B."/>
            <person name="Shaw E.I."/>
            <person name="Hoff W.D."/>
            <person name="Elshahed M.S."/>
        </authorList>
    </citation>
    <scope>NUCLEOTIDE SEQUENCE [LARGE SCALE GENOMIC DNA]</scope>
    <source>
        <strain evidence="3 5">DX253</strain>
    </source>
</reference>
<accession>E7QRH3</accession>
<keyword evidence="6" id="KW-1185">Reference proteome</keyword>
<dbReference type="EMBL" id="AEMG01000006">
    <property type="protein sequence ID" value="EFW92592.1"/>
    <property type="molecule type" value="Genomic_DNA"/>
</dbReference>
<dbReference type="AlphaFoldDB" id="E7QRH3"/>
<dbReference type="PANTHER" id="PTHR46268">
    <property type="entry name" value="STRESS RESPONSE PROTEIN NHAX"/>
    <property type="match status" value="1"/>
</dbReference>
<reference evidence="4" key="3">
    <citation type="submission" date="2016-11" db="EMBL/GenBank/DDBJ databases">
        <authorList>
            <person name="Jaros S."/>
            <person name="Januszkiewicz K."/>
            <person name="Wedrychowicz H."/>
        </authorList>
    </citation>
    <scope>NUCLEOTIDE SEQUENCE [LARGE SCALE GENOMIC DNA]</scope>
    <source>
        <strain evidence="4">DX253</strain>
    </source>
</reference>
<dbReference type="OrthoDB" id="281037at2157"/>
<dbReference type="Gene3D" id="3.40.50.620">
    <property type="entry name" value="HUPs"/>
    <property type="match status" value="1"/>
</dbReference>
<dbReference type="InterPro" id="IPR014729">
    <property type="entry name" value="Rossmann-like_a/b/a_fold"/>
</dbReference>
<dbReference type="CDD" id="cd00293">
    <property type="entry name" value="USP-like"/>
    <property type="match status" value="1"/>
</dbReference>
<dbReference type="PRINTS" id="PR01438">
    <property type="entry name" value="UNVRSLSTRESS"/>
</dbReference>
<dbReference type="SUPFAM" id="SSF52402">
    <property type="entry name" value="Adenine nucleotide alpha hydrolases-like"/>
    <property type="match status" value="1"/>
</dbReference>
<sequence length="132" mass="13808">MYHVLLAVDETESRAVAQANAIIDLSEAKADVRVTLLHSFTDNPSGASAPQVTGVRRAKDALEAAKIETDIVEASGNPADTILDVAEDRNVNCICVGGRKRSPAGKALFGSVAQSVILTAKRPVLVAGEGQR</sequence>
<dbReference type="EMBL" id="FRAN01000001">
    <property type="protein sequence ID" value="SHK18221.1"/>
    <property type="molecule type" value="Genomic_DNA"/>
</dbReference>
<protein>
    <submittedName>
        <fullName evidence="4">Universal stress protein family protein</fullName>
    </submittedName>
</protein>
<proteinExistence type="inferred from homology"/>